<keyword evidence="1" id="KW-0472">Membrane</keyword>
<reference evidence="2 3" key="1">
    <citation type="submission" date="2024-09" db="EMBL/GenBank/DDBJ databases">
        <authorList>
            <person name="Sun Q."/>
            <person name="Mori K."/>
        </authorList>
    </citation>
    <scope>NUCLEOTIDE SEQUENCE [LARGE SCALE GENOMIC DNA]</scope>
    <source>
        <strain evidence="2 3">NCAIM B.02529</strain>
    </source>
</reference>
<feature type="transmembrane region" description="Helical" evidence="1">
    <location>
        <begin position="40"/>
        <end position="58"/>
    </location>
</feature>
<keyword evidence="1" id="KW-1133">Transmembrane helix</keyword>
<keyword evidence="3" id="KW-1185">Reference proteome</keyword>
<evidence type="ECO:0000313" key="3">
    <source>
        <dbReference type="Proteomes" id="UP001589836"/>
    </source>
</evidence>
<dbReference type="Proteomes" id="UP001589836">
    <property type="component" value="Unassembled WGS sequence"/>
</dbReference>
<sequence>MQPQQYMYHAPLYPRNARPLPTPYRAPYPGKDERFFPGPFFPFVLGGLAGLAVSPFFFRPPYPYPCYGYPCGPGYGPGPGPYGGPGGGYGGPGYGAPYGPGY</sequence>
<organism evidence="2 3">
    <name type="scientific">Pontibacillus salicampi</name>
    <dbReference type="NCBI Taxonomy" id="1449801"/>
    <lineage>
        <taxon>Bacteria</taxon>
        <taxon>Bacillati</taxon>
        <taxon>Bacillota</taxon>
        <taxon>Bacilli</taxon>
        <taxon>Bacillales</taxon>
        <taxon>Bacillaceae</taxon>
        <taxon>Pontibacillus</taxon>
    </lineage>
</organism>
<evidence type="ECO:0000256" key="1">
    <source>
        <dbReference type="SAM" id="Phobius"/>
    </source>
</evidence>
<protein>
    <recommendedName>
        <fullName evidence="4">Spore coat protein</fullName>
    </recommendedName>
</protein>
<comment type="caution">
    <text evidence="2">The sequence shown here is derived from an EMBL/GenBank/DDBJ whole genome shotgun (WGS) entry which is preliminary data.</text>
</comment>
<evidence type="ECO:0000313" key="2">
    <source>
        <dbReference type="EMBL" id="MFC0522226.1"/>
    </source>
</evidence>
<dbReference type="RefSeq" id="WP_377344753.1">
    <property type="nucleotide sequence ID" value="NZ_JBHLTP010000002.1"/>
</dbReference>
<keyword evidence="1" id="KW-0812">Transmembrane</keyword>
<proteinExistence type="predicted"/>
<evidence type="ECO:0008006" key="4">
    <source>
        <dbReference type="Google" id="ProtNLM"/>
    </source>
</evidence>
<gene>
    <name evidence="2" type="ORF">ACFFGV_01310</name>
</gene>
<name>A0ABV6LIQ4_9BACI</name>
<dbReference type="EMBL" id="JBHLTP010000002">
    <property type="protein sequence ID" value="MFC0522226.1"/>
    <property type="molecule type" value="Genomic_DNA"/>
</dbReference>
<accession>A0ABV6LIQ4</accession>